<dbReference type="InterPro" id="IPR019791">
    <property type="entry name" value="Haem_peroxidase_animal"/>
</dbReference>
<evidence type="ECO:0000256" key="4">
    <source>
        <dbReference type="SAM" id="MobiDB-lite"/>
    </source>
</evidence>
<evidence type="ECO:0008006" key="7">
    <source>
        <dbReference type="Google" id="ProtNLM"/>
    </source>
</evidence>
<dbReference type="PANTHER" id="PTHR11475">
    <property type="entry name" value="OXIDASE/PEROXIDASE"/>
    <property type="match status" value="1"/>
</dbReference>
<organism evidence="5 6">
    <name type="scientific">Rhodobacter calidifons</name>
    <dbReference type="NCBI Taxonomy" id="2715277"/>
    <lineage>
        <taxon>Bacteria</taxon>
        <taxon>Pseudomonadati</taxon>
        <taxon>Pseudomonadota</taxon>
        <taxon>Alphaproteobacteria</taxon>
        <taxon>Rhodobacterales</taxon>
        <taxon>Rhodobacter group</taxon>
        <taxon>Rhodobacter</taxon>
    </lineage>
</organism>
<name>A0ABX0G720_9RHOB</name>
<dbReference type="RefSeq" id="WP_166402800.1">
    <property type="nucleotide sequence ID" value="NZ_JAANHS010000005.1"/>
</dbReference>
<evidence type="ECO:0000256" key="2">
    <source>
        <dbReference type="ARBA" id="ARBA00022525"/>
    </source>
</evidence>
<dbReference type="PANTHER" id="PTHR11475:SF4">
    <property type="entry name" value="CHORION PEROXIDASE"/>
    <property type="match status" value="1"/>
</dbReference>
<dbReference type="Pfam" id="PF03098">
    <property type="entry name" value="An_peroxidase"/>
    <property type="match status" value="1"/>
</dbReference>
<dbReference type="PROSITE" id="PS50292">
    <property type="entry name" value="PEROXIDASE_3"/>
    <property type="match status" value="1"/>
</dbReference>
<evidence type="ECO:0000313" key="5">
    <source>
        <dbReference type="EMBL" id="NHB76762.1"/>
    </source>
</evidence>
<dbReference type="InterPro" id="IPR037120">
    <property type="entry name" value="Haem_peroxidase_sf_animal"/>
</dbReference>
<reference evidence="5 6" key="1">
    <citation type="journal article" date="2022" name="Microorganisms">
        <title>Genome Sequence and Characterization of a Xanthorhodopsin-Containing, Aerobic Anoxygenic Phototrophic Rhodobacter Species, Isolated from Mesophilic Conditions at Yellowstone National Park.</title>
        <authorList>
            <person name="Kyndt J.A."/>
            <person name="Robertson S."/>
            <person name="Shoffstall I.B."/>
            <person name="Ramaley R.F."/>
            <person name="Meyer T.E."/>
        </authorList>
    </citation>
    <scope>NUCLEOTIDE SEQUENCE [LARGE SCALE GENOMIC DNA]</scope>
    <source>
        <strain evidence="5 6">M37P</strain>
    </source>
</reference>
<sequence>MPPISTPHSLFGPARAAAPRRETARPSQSGFCYLFPDLARRADVGCFQGTTPAESFRRLQSFEKDSRSILSAPQVLPMRLAPVYTYFGQFVNHDISAPVGDVVTLAAPPAGMGVIDTGLPPGLDRWQRAPVPVILANFVNEQAEPLALDSLYGDGPDSADPEIRALYAPDGKRFRLGKTRTEAAQVFRARGRDPARIHHDRGAPDILRLDGKPLIADRRNDENLIVSQLHLALLLFHNKAVAALEGETPDRAACFARARQLVTLHYHWLILHDFLAELLSPLTLRAPFAERPQKLPAPRAVPLEFTTAAFRFGHSMVGATYDFNANFGRGGRIDRAGARLQDLFAFTTHGNMGHPELAETLQLPDHWVIDWDRMTRRPKPGPGPGGAEQIDLTFAEGMLSAMGDSEVAAHGSILFRNLMRGFQRRIPFGQVLARACGLVPLDADQLRAALPESAPGKQGLRELAEGLGMLAETPPWLYVLAEARHHGRGERLGPLASEIIADTITGLMRHMPQSLLNHAGGGWHPRQSPLKGPGRRALTSLRSLLRFAAS</sequence>
<keyword evidence="2" id="KW-0964">Secreted</keyword>
<evidence type="ECO:0000256" key="3">
    <source>
        <dbReference type="ARBA" id="ARBA00023180"/>
    </source>
</evidence>
<accession>A0ABX0G720</accession>
<dbReference type="EMBL" id="JAANHS010000005">
    <property type="protein sequence ID" value="NHB76762.1"/>
    <property type="molecule type" value="Genomic_DNA"/>
</dbReference>
<dbReference type="Gene3D" id="1.10.640.10">
    <property type="entry name" value="Haem peroxidase domain superfamily, animal type"/>
    <property type="match status" value="1"/>
</dbReference>
<proteinExistence type="predicted"/>
<evidence type="ECO:0000256" key="1">
    <source>
        <dbReference type="ARBA" id="ARBA00004613"/>
    </source>
</evidence>
<keyword evidence="6" id="KW-1185">Reference proteome</keyword>
<protein>
    <recommendedName>
        <fullName evidence="7">Heme peroxidase</fullName>
    </recommendedName>
</protein>
<feature type="region of interest" description="Disordered" evidence="4">
    <location>
        <begin position="1"/>
        <end position="23"/>
    </location>
</feature>
<dbReference type="SUPFAM" id="SSF48113">
    <property type="entry name" value="Heme-dependent peroxidases"/>
    <property type="match status" value="1"/>
</dbReference>
<gene>
    <name evidence="5" type="ORF">G8O29_08405</name>
</gene>
<comment type="caution">
    <text evidence="5">The sequence shown here is derived from an EMBL/GenBank/DDBJ whole genome shotgun (WGS) entry which is preliminary data.</text>
</comment>
<keyword evidence="3" id="KW-0325">Glycoprotein</keyword>
<dbReference type="InterPro" id="IPR010255">
    <property type="entry name" value="Haem_peroxidase_sf"/>
</dbReference>
<comment type="subcellular location">
    <subcellularLocation>
        <location evidence="1">Secreted</location>
    </subcellularLocation>
</comment>
<dbReference type="Proteomes" id="UP001515660">
    <property type="component" value="Unassembled WGS sequence"/>
</dbReference>
<evidence type="ECO:0000313" key="6">
    <source>
        <dbReference type="Proteomes" id="UP001515660"/>
    </source>
</evidence>